<feature type="domain" description="CPAF-like PDZ" evidence="3">
    <location>
        <begin position="155"/>
        <end position="270"/>
    </location>
</feature>
<dbReference type="InterPro" id="IPR029045">
    <property type="entry name" value="ClpP/crotonase-like_dom_sf"/>
</dbReference>
<keyword evidence="2" id="KW-0732">Signal</keyword>
<feature type="chain" id="PRO_5025611615" description="CPAF-like PDZ domain-containing protein" evidence="2">
    <location>
        <begin position="19"/>
        <end position="878"/>
    </location>
</feature>
<dbReference type="OrthoDB" id="27214at2759"/>
<dbReference type="Proteomes" id="UP000800097">
    <property type="component" value="Unassembled WGS sequence"/>
</dbReference>
<proteinExistence type="predicted"/>
<dbReference type="EMBL" id="ML986544">
    <property type="protein sequence ID" value="KAF2271383.1"/>
    <property type="molecule type" value="Genomic_DNA"/>
</dbReference>
<name>A0A6A6J5G8_WESOR</name>
<organism evidence="4 5">
    <name type="scientific">Westerdykella ornata</name>
    <dbReference type="NCBI Taxonomy" id="318751"/>
    <lineage>
        <taxon>Eukaryota</taxon>
        <taxon>Fungi</taxon>
        <taxon>Dikarya</taxon>
        <taxon>Ascomycota</taxon>
        <taxon>Pezizomycotina</taxon>
        <taxon>Dothideomycetes</taxon>
        <taxon>Pleosporomycetidae</taxon>
        <taxon>Pleosporales</taxon>
        <taxon>Sporormiaceae</taxon>
        <taxon>Westerdykella</taxon>
    </lineage>
</organism>
<accession>A0A6A6J5G8</accession>
<evidence type="ECO:0000313" key="4">
    <source>
        <dbReference type="EMBL" id="KAF2271383.1"/>
    </source>
</evidence>
<evidence type="ECO:0000259" key="3">
    <source>
        <dbReference type="Pfam" id="PF23658"/>
    </source>
</evidence>
<feature type="signal peptide" evidence="2">
    <location>
        <begin position="1"/>
        <end position="18"/>
    </location>
</feature>
<evidence type="ECO:0000256" key="1">
    <source>
        <dbReference type="SAM" id="MobiDB-lite"/>
    </source>
</evidence>
<dbReference type="SUPFAM" id="SSF52096">
    <property type="entry name" value="ClpP/crotonase"/>
    <property type="match status" value="1"/>
</dbReference>
<keyword evidence="5" id="KW-1185">Reference proteome</keyword>
<dbReference type="GeneID" id="54554488"/>
<dbReference type="PANTHER" id="PTHR37049:SF5">
    <property type="entry name" value="TAIL SPECIFIC PROTEASE DOMAIN-CONTAINING PROTEIN"/>
    <property type="match status" value="1"/>
</dbReference>
<feature type="region of interest" description="Disordered" evidence="1">
    <location>
        <begin position="301"/>
        <end position="330"/>
    </location>
</feature>
<dbReference type="Pfam" id="PF23658">
    <property type="entry name" value="PDZ_CPAF_rel"/>
    <property type="match status" value="1"/>
</dbReference>
<dbReference type="PANTHER" id="PTHR37049">
    <property type="entry name" value="PEPTIDASE S41 FAMILY PROTEIN"/>
    <property type="match status" value="1"/>
</dbReference>
<dbReference type="InterPro" id="IPR052766">
    <property type="entry name" value="S41A_metabolite_peptidase"/>
</dbReference>
<sequence length="878" mass="95915">MSFFYISTLLSLFTVALSRPQIPSLIPPGPPDVANTVCGDLIVAHEQGYTQFWASDVFECLQSVPFIDSVATRFLNYFNQTLQFQSTLAYLKNPPEGYQQPPVDVLQELQAIQDKVASGAYKNQYAFEAEVQLLINRIHDAHVYLSAGILAPFAFTSPYGLVSASADGKQEPAIYLQGDVVSSRDQGWKPSPVTRINGVDVVEYLTAFAELNSEGYLEPHADWNALMEHPSRDILGDLSVLRTATFYPGNELNFTFANGSSIETYWLATYAAIDSTGPLTTAGDFYNYFVLGFLPESYDEENPKWWPDETPEDDSGDGVTGDDSVEDTSPPDYGCSNGNASEQHWCLTSHGAFPNNPDIVQDDLEITGGGVVTGYFLDDISTGVLSLPSFYATGNDTNSFFIAVDQFIGNATSLNISRIVIDLQQNSGGLQFLALSTFKRFFYGREPWTGSRIRSHELANILGRTYSEWWSSLETGDDGAEDPLYRYFASSEWVANRINAETGNNFSSWEEYYGPLSENGDAFSRTQLYNLSDQVFDSSAFQNWIPFGYGISAETDVPAQVWDPENIVILTDGLCSSACAYFLELMQQAGVKTIVAGGRPAKGPMQTASGNRGARLYSAESLDYDFTNVKDVLQNEAVAASLPSRDDRGMWINYAGFNIRDQIREGDEARIPLQFRYEAADCRIYYTLDNVYNLTRLWRDAAAATWDDPSLCVEDSTGYASRRDAPALKSPPPRTAQGPVVDFTVLGNVQTQDMAINATTDLVNLKTRASISSTSIVACPANGVCGGTTQCSQIPVTCPVSGAIRFLPACLPRCSSAGAACSGDMYCRKTAAAESKKQLPANKGGAQAKFEGVTVFNGVCTPTTVNTHNFPQLGCPTA</sequence>
<reference evidence="4" key="1">
    <citation type="journal article" date="2020" name="Stud. Mycol.">
        <title>101 Dothideomycetes genomes: a test case for predicting lifestyles and emergence of pathogens.</title>
        <authorList>
            <person name="Haridas S."/>
            <person name="Albert R."/>
            <person name="Binder M."/>
            <person name="Bloem J."/>
            <person name="Labutti K."/>
            <person name="Salamov A."/>
            <person name="Andreopoulos B."/>
            <person name="Baker S."/>
            <person name="Barry K."/>
            <person name="Bills G."/>
            <person name="Bluhm B."/>
            <person name="Cannon C."/>
            <person name="Castanera R."/>
            <person name="Culley D."/>
            <person name="Daum C."/>
            <person name="Ezra D."/>
            <person name="Gonzalez J."/>
            <person name="Henrissat B."/>
            <person name="Kuo A."/>
            <person name="Liang C."/>
            <person name="Lipzen A."/>
            <person name="Lutzoni F."/>
            <person name="Magnuson J."/>
            <person name="Mondo S."/>
            <person name="Nolan M."/>
            <person name="Ohm R."/>
            <person name="Pangilinan J."/>
            <person name="Park H.-J."/>
            <person name="Ramirez L."/>
            <person name="Alfaro M."/>
            <person name="Sun H."/>
            <person name="Tritt A."/>
            <person name="Yoshinaga Y."/>
            <person name="Zwiers L.-H."/>
            <person name="Turgeon B."/>
            <person name="Goodwin S."/>
            <person name="Spatafora J."/>
            <person name="Crous P."/>
            <person name="Grigoriev I."/>
        </authorList>
    </citation>
    <scope>NUCLEOTIDE SEQUENCE</scope>
    <source>
        <strain evidence="4">CBS 379.55</strain>
    </source>
</reference>
<evidence type="ECO:0000313" key="5">
    <source>
        <dbReference type="Proteomes" id="UP000800097"/>
    </source>
</evidence>
<dbReference type="Gene3D" id="3.90.226.10">
    <property type="entry name" value="2-enoyl-CoA Hydratase, Chain A, domain 1"/>
    <property type="match status" value="1"/>
</dbReference>
<protein>
    <recommendedName>
        <fullName evidence="3">CPAF-like PDZ domain-containing protein</fullName>
    </recommendedName>
</protein>
<gene>
    <name evidence="4" type="ORF">EI97DRAFT_462876</name>
</gene>
<evidence type="ECO:0000256" key="2">
    <source>
        <dbReference type="SAM" id="SignalP"/>
    </source>
</evidence>
<dbReference type="InterPro" id="IPR056186">
    <property type="entry name" value="PDZ_CPAF-rel"/>
</dbReference>
<dbReference type="AlphaFoldDB" id="A0A6A6J5G8"/>
<dbReference type="RefSeq" id="XP_033648922.1">
    <property type="nucleotide sequence ID" value="XM_033801313.1"/>
</dbReference>